<sequence>MLSSMDCFSSLFINLHRERKRSNSGRILNHRSYDASERSTTALLLSLEWEYRNISIKRLRLILFDMATTRKSVDRKSYVPYSN</sequence>
<dbReference type="AlphaFoldDB" id="A0A0V1MJW4"/>
<accession>A0A0V1MJW4</accession>
<evidence type="ECO:0000313" key="1">
    <source>
        <dbReference type="EMBL" id="KRZ72087.1"/>
    </source>
</evidence>
<dbReference type="EMBL" id="JYDO01000084">
    <property type="protein sequence ID" value="KRZ72087.1"/>
    <property type="molecule type" value="Genomic_DNA"/>
</dbReference>
<evidence type="ECO:0000313" key="2">
    <source>
        <dbReference type="Proteomes" id="UP000054843"/>
    </source>
</evidence>
<protein>
    <submittedName>
        <fullName evidence="1">Uncharacterized protein</fullName>
    </submittedName>
</protein>
<keyword evidence="2" id="KW-1185">Reference proteome</keyword>
<gene>
    <name evidence="1" type="ORF">T10_3665</name>
</gene>
<comment type="caution">
    <text evidence="1">The sequence shown here is derived from an EMBL/GenBank/DDBJ whole genome shotgun (WGS) entry which is preliminary data.</text>
</comment>
<dbReference type="Proteomes" id="UP000054843">
    <property type="component" value="Unassembled WGS sequence"/>
</dbReference>
<proteinExistence type="predicted"/>
<organism evidence="1 2">
    <name type="scientific">Trichinella papuae</name>
    <dbReference type="NCBI Taxonomy" id="268474"/>
    <lineage>
        <taxon>Eukaryota</taxon>
        <taxon>Metazoa</taxon>
        <taxon>Ecdysozoa</taxon>
        <taxon>Nematoda</taxon>
        <taxon>Enoplea</taxon>
        <taxon>Dorylaimia</taxon>
        <taxon>Trichinellida</taxon>
        <taxon>Trichinellidae</taxon>
        <taxon>Trichinella</taxon>
    </lineage>
</organism>
<name>A0A0V1MJW4_9BILA</name>
<reference evidence="1 2" key="1">
    <citation type="submission" date="2015-01" db="EMBL/GenBank/DDBJ databases">
        <title>Evolution of Trichinella species and genotypes.</title>
        <authorList>
            <person name="Korhonen P.K."/>
            <person name="Edoardo P."/>
            <person name="Giuseppe L.R."/>
            <person name="Gasser R.B."/>
        </authorList>
    </citation>
    <scope>NUCLEOTIDE SEQUENCE [LARGE SCALE GENOMIC DNA]</scope>
    <source>
        <strain evidence="1">ISS1980</strain>
    </source>
</reference>